<gene>
    <name evidence="2" type="ORF">IAA60_00330</name>
</gene>
<dbReference type="PANTHER" id="PTHR22916">
    <property type="entry name" value="GLYCOSYLTRANSFERASE"/>
    <property type="match status" value="1"/>
</dbReference>
<dbReference type="Gene3D" id="3.90.550.10">
    <property type="entry name" value="Spore Coat Polysaccharide Biosynthesis Protein SpsA, Chain A"/>
    <property type="match status" value="1"/>
</dbReference>
<dbReference type="SUPFAM" id="SSF53448">
    <property type="entry name" value="Nucleotide-diphospho-sugar transferases"/>
    <property type="match status" value="1"/>
</dbReference>
<evidence type="ECO:0000313" key="3">
    <source>
        <dbReference type="Proteomes" id="UP000824165"/>
    </source>
</evidence>
<name>A0A9D1KPU2_9FIRM</name>
<feature type="domain" description="Glycosyltransferase 2-like" evidence="1">
    <location>
        <begin position="10"/>
        <end position="133"/>
    </location>
</feature>
<protein>
    <submittedName>
        <fullName evidence="2">Glycosyltransferase family 2 protein</fullName>
    </submittedName>
</protein>
<comment type="caution">
    <text evidence="2">The sequence shown here is derived from an EMBL/GenBank/DDBJ whole genome shotgun (WGS) entry which is preliminary data.</text>
</comment>
<dbReference type="EMBL" id="DVLU01000003">
    <property type="protein sequence ID" value="HIT84331.1"/>
    <property type="molecule type" value="Genomic_DNA"/>
</dbReference>
<organism evidence="2 3">
    <name type="scientific">Candidatus Ornithomonoglobus intestinigallinarum</name>
    <dbReference type="NCBI Taxonomy" id="2840894"/>
    <lineage>
        <taxon>Bacteria</taxon>
        <taxon>Bacillati</taxon>
        <taxon>Bacillota</taxon>
        <taxon>Clostridia</taxon>
        <taxon>Candidatus Ornithomonoglobus</taxon>
    </lineage>
</organism>
<dbReference type="Proteomes" id="UP000824165">
    <property type="component" value="Unassembled WGS sequence"/>
</dbReference>
<evidence type="ECO:0000313" key="2">
    <source>
        <dbReference type="EMBL" id="HIT84331.1"/>
    </source>
</evidence>
<reference evidence="2" key="2">
    <citation type="journal article" date="2021" name="PeerJ">
        <title>Extensive microbial diversity within the chicken gut microbiome revealed by metagenomics and culture.</title>
        <authorList>
            <person name="Gilroy R."/>
            <person name="Ravi A."/>
            <person name="Getino M."/>
            <person name="Pursley I."/>
            <person name="Horton D.L."/>
            <person name="Alikhan N.F."/>
            <person name="Baker D."/>
            <person name="Gharbi K."/>
            <person name="Hall N."/>
            <person name="Watson M."/>
            <person name="Adriaenssens E.M."/>
            <person name="Foster-Nyarko E."/>
            <person name="Jarju S."/>
            <person name="Secka A."/>
            <person name="Antonio M."/>
            <person name="Oren A."/>
            <person name="Chaudhuri R.R."/>
            <person name="La Ragione R."/>
            <person name="Hildebrand F."/>
            <person name="Pallen M.J."/>
        </authorList>
    </citation>
    <scope>NUCLEOTIDE SEQUENCE</scope>
    <source>
        <strain evidence="2">CHK181-108</strain>
    </source>
</reference>
<sequence length="321" mass="36441">MSDVHKPLVSIVCNAYNHEKYIGDALSGFVMQKTSFPYEILVHDDASADNTASVIRRYEKQYPELIKPIYQTENQYSKRARSVSELQFARARGKYIALCEGDDYWTDPLKLQKQADALESHPEVDICAHAALSVRADTKKKIGKVMPAAADCILPAESVIAGGGKYVATSSIMFRRTINDNIPDFRKYLWLDYTLQIQGALRGGMMYLGGCMSCYRKDAEASWSVRVCADKRLLAAHYEQICEMLKILDKDTGGQYHGVISKTIKQTRFKILEIKKEYKTLFQKEYRDVFSSLAPFHKLKILVKYSRCVLNKKHGGGGYDK</sequence>
<accession>A0A9D1KPU2</accession>
<evidence type="ECO:0000259" key="1">
    <source>
        <dbReference type="Pfam" id="PF00535"/>
    </source>
</evidence>
<dbReference type="CDD" id="cd00761">
    <property type="entry name" value="Glyco_tranf_GTA_type"/>
    <property type="match status" value="1"/>
</dbReference>
<dbReference type="InterPro" id="IPR001173">
    <property type="entry name" value="Glyco_trans_2-like"/>
</dbReference>
<reference evidence="2" key="1">
    <citation type="submission" date="2020-10" db="EMBL/GenBank/DDBJ databases">
        <authorList>
            <person name="Gilroy R."/>
        </authorList>
    </citation>
    <scope>NUCLEOTIDE SEQUENCE</scope>
    <source>
        <strain evidence="2">CHK181-108</strain>
    </source>
</reference>
<dbReference type="PANTHER" id="PTHR22916:SF3">
    <property type="entry name" value="UDP-GLCNAC:BETAGAL BETA-1,3-N-ACETYLGLUCOSAMINYLTRANSFERASE-LIKE PROTEIN 1"/>
    <property type="match status" value="1"/>
</dbReference>
<dbReference type="InterPro" id="IPR029044">
    <property type="entry name" value="Nucleotide-diphossugar_trans"/>
</dbReference>
<dbReference type="AlphaFoldDB" id="A0A9D1KPU2"/>
<dbReference type="GO" id="GO:0016758">
    <property type="term" value="F:hexosyltransferase activity"/>
    <property type="evidence" value="ECO:0007669"/>
    <property type="project" value="UniProtKB-ARBA"/>
</dbReference>
<dbReference type="Pfam" id="PF00535">
    <property type="entry name" value="Glycos_transf_2"/>
    <property type="match status" value="1"/>
</dbReference>
<proteinExistence type="predicted"/>